<dbReference type="InterPro" id="IPR001977">
    <property type="entry name" value="Depp_CoAkinase"/>
</dbReference>
<dbReference type="NCBIfam" id="TIGR00152">
    <property type="entry name" value="dephospho-CoA kinase"/>
    <property type="match status" value="1"/>
</dbReference>
<keyword evidence="8" id="KW-1185">Reference proteome</keyword>
<comment type="catalytic activity">
    <reaction evidence="5">
        <text>3'-dephospho-CoA + ATP = ADP + CoA + H(+)</text>
        <dbReference type="Rhea" id="RHEA:18245"/>
        <dbReference type="ChEBI" id="CHEBI:15378"/>
        <dbReference type="ChEBI" id="CHEBI:30616"/>
        <dbReference type="ChEBI" id="CHEBI:57287"/>
        <dbReference type="ChEBI" id="CHEBI:57328"/>
        <dbReference type="ChEBI" id="CHEBI:456216"/>
        <dbReference type="EC" id="2.7.1.24"/>
    </reaction>
</comment>
<keyword evidence="5 7" id="KW-0808">Transferase</keyword>
<dbReference type="GO" id="GO:0004140">
    <property type="term" value="F:dephospho-CoA kinase activity"/>
    <property type="evidence" value="ECO:0007669"/>
    <property type="project" value="UniProtKB-EC"/>
</dbReference>
<keyword evidence="3 5" id="KW-0067">ATP-binding</keyword>
<comment type="subcellular location">
    <subcellularLocation>
        <location evidence="5">Cytoplasm</location>
    </subcellularLocation>
</comment>
<sequence>MCVFGLTGGIGSGKSAAAAAFRELGIDVLDADKVARDVVCIGSDALKQISQHFGPDILLPDQSLNRAQLRSIIFNAPEEKRWLENLLHPLIRDKITAHLSQRLKPYQILESPLLLETNQANLVQKIIVVDVDKQTQIDRASLRDGVTRDEITAIVNSQMPREHRLNQADFIINNNGSAGDLKEQVLNIHHQLAAIVQAKARQND</sequence>
<name>A0ABV8V6W8_9GAMM</name>
<accession>A0ABV8V6W8</accession>
<organism evidence="7 8">
    <name type="scientific">Simiduia curdlanivorans</name>
    <dbReference type="NCBI Taxonomy" id="1492769"/>
    <lineage>
        <taxon>Bacteria</taxon>
        <taxon>Pseudomonadati</taxon>
        <taxon>Pseudomonadota</taxon>
        <taxon>Gammaproteobacteria</taxon>
        <taxon>Cellvibrionales</taxon>
        <taxon>Cellvibrionaceae</taxon>
        <taxon>Simiduia</taxon>
    </lineage>
</organism>
<keyword evidence="5" id="KW-0963">Cytoplasm</keyword>
<evidence type="ECO:0000256" key="2">
    <source>
        <dbReference type="ARBA" id="ARBA00022741"/>
    </source>
</evidence>
<dbReference type="CDD" id="cd02022">
    <property type="entry name" value="DPCK"/>
    <property type="match status" value="1"/>
</dbReference>
<evidence type="ECO:0000313" key="8">
    <source>
        <dbReference type="Proteomes" id="UP001595840"/>
    </source>
</evidence>
<dbReference type="PANTHER" id="PTHR10695">
    <property type="entry name" value="DEPHOSPHO-COA KINASE-RELATED"/>
    <property type="match status" value="1"/>
</dbReference>
<dbReference type="InterPro" id="IPR027417">
    <property type="entry name" value="P-loop_NTPase"/>
</dbReference>
<keyword evidence="2 5" id="KW-0547">Nucleotide-binding</keyword>
<dbReference type="Gene3D" id="3.40.50.300">
    <property type="entry name" value="P-loop containing nucleotide triphosphate hydrolases"/>
    <property type="match status" value="1"/>
</dbReference>
<comment type="similarity">
    <text evidence="1 5">Belongs to the CoaE family.</text>
</comment>
<dbReference type="Pfam" id="PF01121">
    <property type="entry name" value="CoaE"/>
    <property type="match status" value="1"/>
</dbReference>
<comment type="function">
    <text evidence="5">Catalyzes the phosphorylation of the 3'-hydroxyl group of dephosphocoenzyme A to form coenzyme A.</text>
</comment>
<comment type="pathway">
    <text evidence="5">Cofactor biosynthesis; coenzyme A biosynthesis; CoA from (R)-pantothenate: step 5/5.</text>
</comment>
<evidence type="ECO:0000256" key="3">
    <source>
        <dbReference type="ARBA" id="ARBA00022840"/>
    </source>
</evidence>
<gene>
    <name evidence="5 7" type="primary">coaE</name>
    <name evidence="7" type="ORF">ACFOX3_15050</name>
</gene>
<comment type="caution">
    <text evidence="7">The sequence shown here is derived from an EMBL/GenBank/DDBJ whole genome shotgun (WGS) entry which is preliminary data.</text>
</comment>
<dbReference type="PROSITE" id="PS51219">
    <property type="entry name" value="DPCK"/>
    <property type="match status" value="1"/>
</dbReference>
<dbReference type="RefSeq" id="WP_290261593.1">
    <property type="nucleotide sequence ID" value="NZ_JAUFQG010000004.1"/>
</dbReference>
<evidence type="ECO:0000313" key="7">
    <source>
        <dbReference type="EMBL" id="MFC4363631.1"/>
    </source>
</evidence>
<keyword evidence="4 5" id="KW-0173">Coenzyme A biosynthesis</keyword>
<protein>
    <recommendedName>
        <fullName evidence="5 6">Dephospho-CoA kinase</fullName>
        <ecNumber evidence="5 6">2.7.1.24</ecNumber>
    </recommendedName>
    <alternativeName>
        <fullName evidence="5">Dephosphocoenzyme A kinase</fullName>
    </alternativeName>
</protein>
<dbReference type="PANTHER" id="PTHR10695:SF46">
    <property type="entry name" value="BIFUNCTIONAL COENZYME A SYNTHASE-RELATED"/>
    <property type="match status" value="1"/>
</dbReference>
<keyword evidence="5 7" id="KW-0418">Kinase</keyword>
<dbReference type="HAMAP" id="MF_00376">
    <property type="entry name" value="Dephospho_CoA_kinase"/>
    <property type="match status" value="1"/>
</dbReference>
<proteinExistence type="inferred from homology"/>
<dbReference type="Proteomes" id="UP001595840">
    <property type="component" value="Unassembled WGS sequence"/>
</dbReference>
<evidence type="ECO:0000256" key="1">
    <source>
        <dbReference type="ARBA" id="ARBA00009018"/>
    </source>
</evidence>
<reference evidence="8" key="1">
    <citation type="journal article" date="2019" name="Int. J. Syst. Evol. Microbiol.">
        <title>The Global Catalogue of Microorganisms (GCM) 10K type strain sequencing project: providing services to taxonomists for standard genome sequencing and annotation.</title>
        <authorList>
            <consortium name="The Broad Institute Genomics Platform"/>
            <consortium name="The Broad Institute Genome Sequencing Center for Infectious Disease"/>
            <person name="Wu L."/>
            <person name="Ma J."/>
        </authorList>
    </citation>
    <scope>NUCLEOTIDE SEQUENCE [LARGE SCALE GENOMIC DNA]</scope>
    <source>
        <strain evidence="8">CECT 8570</strain>
    </source>
</reference>
<evidence type="ECO:0000256" key="4">
    <source>
        <dbReference type="ARBA" id="ARBA00022993"/>
    </source>
</evidence>
<dbReference type="EC" id="2.7.1.24" evidence="5 6"/>
<dbReference type="EMBL" id="JBHSCX010000020">
    <property type="protein sequence ID" value="MFC4363631.1"/>
    <property type="molecule type" value="Genomic_DNA"/>
</dbReference>
<evidence type="ECO:0000256" key="6">
    <source>
        <dbReference type="NCBIfam" id="TIGR00152"/>
    </source>
</evidence>
<evidence type="ECO:0000256" key="5">
    <source>
        <dbReference type="HAMAP-Rule" id="MF_00376"/>
    </source>
</evidence>
<feature type="binding site" evidence="5">
    <location>
        <begin position="11"/>
        <end position="16"/>
    </location>
    <ligand>
        <name>ATP</name>
        <dbReference type="ChEBI" id="CHEBI:30616"/>
    </ligand>
</feature>
<dbReference type="SUPFAM" id="SSF52540">
    <property type="entry name" value="P-loop containing nucleoside triphosphate hydrolases"/>
    <property type="match status" value="1"/>
</dbReference>